<evidence type="ECO:0000256" key="5">
    <source>
        <dbReference type="ARBA" id="ARBA00023204"/>
    </source>
</evidence>
<comment type="cofactor">
    <cofactor evidence="1">
        <name>a divalent metal cation</name>
        <dbReference type="ChEBI" id="CHEBI:60240"/>
    </cofactor>
</comment>
<dbReference type="EMBL" id="LHPJ01000007">
    <property type="protein sequence ID" value="KOO03470.1"/>
    <property type="molecule type" value="Genomic_DNA"/>
</dbReference>
<keyword evidence="10" id="KW-1185">Reference proteome</keyword>
<dbReference type="Pfam" id="PF14743">
    <property type="entry name" value="DNA_ligase_OB_2"/>
    <property type="match status" value="1"/>
</dbReference>
<proteinExistence type="predicted"/>
<dbReference type="PANTHER" id="PTHR47810">
    <property type="entry name" value="DNA LIGASE"/>
    <property type="match status" value="1"/>
</dbReference>
<dbReference type="CDD" id="cd07896">
    <property type="entry name" value="Adenylation_kDNA_ligase_like"/>
    <property type="match status" value="1"/>
</dbReference>
<dbReference type="Gene3D" id="3.30.1490.70">
    <property type="match status" value="1"/>
</dbReference>
<dbReference type="RefSeq" id="WP_053395456.1">
    <property type="nucleotide sequence ID" value="NZ_LHPJ01000007.1"/>
</dbReference>
<dbReference type="SUPFAM" id="SSF50249">
    <property type="entry name" value="Nucleic acid-binding proteins"/>
    <property type="match status" value="1"/>
</dbReference>
<dbReference type="PATRIC" id="fig|693.5.peg.1827"/>
<evidence type="ECO:0000259" key="8">
    <source>
        <dbReference type="PROSITE" id="PS50160"/>
    </source>
</evidence>
<dbReference type="NCBIfam" id="NF006592">
    <property type="entry name" value="PRK09125.1"/>
    <property type="match status" value="1"/>
</dbReference>
<dbReference type="InterPro" id="IPR012310">
    <property type="entry name" value="DNA_ligase_ATP-dep_cent"/>
</dbReference>
<dbReference type="Gene3D" id="3.30.470.30">
    <property type="entry name" value="DNA ligase/mRNA capping enzyme"/>
    <property type="match status" value="1"/>
</dbReference>
<dbReference type="OrthoDB" id="9782700at2"/>
<evidence type="ECO:0000256" key="1">
    <source>
        <dbReference type="ARBA" id="ARBA00001968"/>
    </source>
</evidence>
<dbReference type="GO" id="GO:0006260">
    <property type="term" value="P:DNA replication"/>
    <property type="evidence" value="ECO:0007669"/>
    <property type="project" value="UniProtKB-KW"/>
</dbReference>
<dbReference type="InterPro" id="IPR050326">
    <property type="entry name" value="NAD_dep_DNA_ligaseB"/>
</dbReference>
<name>A0A0M0HN29_VIBNE</name>
<dbReference type="Proteomes" id="UP000037515">
    <property type="component" value="Unassembled WGS sequence"/>
</dbReference>
<comment type="catalytic activity">
    <reaction evidence="6">
        <text>ATP + (deoxyribonucleotide)n-3'-hydroxyl + 5'-phospho-(deoxyribonucleotide)m = (deoxyribonucleotide)n+m + AMP + diphosphate.</text>
        <dbReference type="EC" id="6.5.1.1"/>
    </reaction>
</comment>
<dbReference type="InterPro" id="IPR029319">
    <property type="entry name" value="DNA_ligase_OB"/>
</dbReference>
<dbReference type="SUPFAM" id="SSF56091">
    <property type="entry name" value="DNA ligase/mRNA capping enzyme, catalytic domain"/>
    <property type="match status" value="1"/>
</dbReference>
<keyword evidence="3" id="KW-0235">DNA replication</keyword>
<gene>
    <name evidence="9" type="ORF">AKJ17_08930</name>
</gene>
<keyword evidence="7" id="KW-0732">Signal</keyword>
<feature type="chain" id="PRO_5005600050" evidence="7">
    <location>
        <begin position="26"/>
        <end position="283"/>
    </location>
</feature>
<evidence type="ECO:0000256" key="2">
    <source>
        <dbReference type="ARBA" id="ARBA00022598"/>
    </source>
</evidence>
<dbReference type="AlphaFoldDB" id="A0A0M0HN29"/>
<organism evidence="9 10">
    <name type="scientific">Vibrio nereis</name>
    <dbReference type="NCBI Taxonomy" id="693"/>
    <lineage>
        <taxon>Bacteria</taxon>
        <taxon>Pseudomonadati</taxon>
        <taxon>Pseudomonadota</taxon>
        <taxon>Gammaproteobacteria</taxon>
        <taxon>Vibrionales</taxon>
        <taxon>Vibrionaceae</taxon>
        <taxon>Vibrio</taxon>
    </lineage>
</organism>
<evidence type="ECO:0000256" key="6">
    <source>
        <dbReference type="ARBA" id="ARBA00034003"/>
    </source>
</evidence>
<dbReference type="InterPro" id="IPR016059">
    <property type="entry name" value="DNA_ligase_ATP-dep_CS"/>
</dbReference>
<evidence type="ECO:0000256" key="3">
    <source>
        <dbReference type="ARBA" id="ARBA00022705"/>
    </source>
</evidence>
<feature type="signal peptide" evidence="7">
    <location>
        <begin position="1"/>
        <end position="25"/>
    </location>
</feature>
<dbReference type="PROSITE" id="PS00333">
    <property type="entry name" value="DNA_LIGASE_A2"/>
    <property type="match status" value="1"/>
</dbReference>
<sequence>MRIHLSKLSVFVLSTLFPVANIAQAGTQAMPVVLAKNYSDTIDIADYWVSEKLDGIRAIWDGSKLMTRNGVEIHAPSWFVEPLPEQPLEGELWAGRGNFHIVQQTVLDHLPKDEAWQKIDFMLFDMPKAGGDYKKRYFDIRGFVKEAQANHIKYIEHFPIATESHLYKYLDQVDHKKGEGLMLRKITSLYQAGRSNDLMKLKKHQDAEALVIGYKGGKGKYLGKMGALLVQLESGQQFYIGTGFSDEQRREPPKLGTTITFRYNGYTQNGVPKFARFIRERVD</sequence>
<dbReference type="STRING" id="693.AKJ17_08930"/>
<reference evidence="10" key="1">
    <citation type="submission" date="2015-08" db="EMBL/GenBank/DDBJ databases">
        <title>Vibrio galatheae sp. nov., a novel member of the Vibrionaceae family isolated from the Solomon Islands.</title>
        <authorList>
            <person name="Giubergia S."/>
            <person name="Machado H."/>
            <person name="Mateiu R.V."/>
            <person name="Gram L."/>
        </authorList>
    </citation>
    <scope>NUCLEOTIDE SEQUENCE [LARGE SCALE GENOMIC DNA]</scope>
    <source>
        <strain evidence="10">DSM 19584</strain>
    </source>
</reference>
<evidence type="ECO:0000313" key="10">
    <source>
        <dbReference type="Proteomes" id="UP000037515"/>
    </source>
</evidence>
<evidence type="ECO:0000256" key="7">
    <source>
        <dbReference type="SAM" id="SignalP"/>
    </source>
</evidence>
<dbReference type="PROSITE" id="PS50160">
    <property type="entry name" value="DNA_LIGASE_A3"/>
    <property type="match status" value="1"/>
</dbReference>
<dbReference type="GO" id="GO:0006281">
    <property type="term" value="P:DNA repair"/>
    <property type="evidence" value="ECO:0007669"/>
    <property type="project" value="UniProtKB-KW"/>
</dbReference>
<keyword evidence="4" id="KW-0227">DNA damage</keyword>
<keyword evidence="5" id="KW-0234">DNA repair</keyword>
<evidence type="ECO:0000256" key="4">
    <source>
        <dbReference type="ARBA" id="ARBA00022763"/>
    </source>
</evidence>
<dbReference type="GO" id="GO:0005524">
    <property type="term" value="F:ATP binding"/>
    <property type="evidence" value="ECO:0007669"/>
    <property type="project" value="InterPro"/>
</dbReference>
<accession>A0A0M0HN29</accession>
<dbReference type="Pfam" id="PF01068">
    <property type="entry name" value="DNA_ligase_A_M"/>
    <property type="match status" value="1"/>
</dbReference>
<dbReference type="CDD" id="cd08041">
    <property type="entry name" value="OBF_kDNA_ligase_like"/>
    <property type="match status" value="1"/>
</dbReference>
<dbReference type="GO" id="GO:0003910">
    <property type="term" value="F:DNA ligase (ATP) activity"/>
    <property type="evidence" value="ECO:0007669"/>
    <property type="project" value="UniProtKB-EC"/>
</dbReference>
<keyword evidence="2 9" id="KW-0436">Ligase</keyword>
<feature type="domain" description="ATP-dependent DNA ligase family profile" evidence="8">
    <location>
        <begin position="135"/>
        <end position="234"/>
    </location>
</feature>
<dbReference type="Gene3D" id="2.40.50.140">
    <property type="entry name" value="Nucleic acid-binding proteins"/>
    <property type="match status" value="1"/>
</dbReference>
<comment type="caution">
    <text evidence="9">The sequence shown here is derived from an EMBL/GenBank/DDBJ whole genome shotgun (WGS) entry which is preliminary data.</text>
</comment>
<protein>
    <submittedName>
        <fullName evidence="9">DNA ligase</fullName>
    </submittedName>
</protein>
<evidence type="ECO:0000313" key="9">
    <source>
        <dbReference type="EMBL" id="KOO03470.1"/>
    </source>
</evidence>
<dbReference type="InterPro" id="IPR012340">
    <property type="entry name" value="NA-bd_OB-fold"/>
</dbReference>
<dbReference type="GO" id="GO:0006310">
    <property type="term" value="P:DNA recombination"/>
    <property type="evidence" value="ECO:0007669"/>
    <property type="project" value="InterPro"/>
</dbReference>
<dbReference type="PANTHER" id="PTHR47810:SF1">
    <property type="entry name" value="DNA LIGASE B"/>
    <property type="match status" value="1"/>
</dbReference>